<accession>A0ABZ1C1D6</accession>
<evidence type="ECO:0000313" key="3">
    <source>
        <dbReference type="Proteomes" id="UP001332192"/>
    </source>
</evidence>
<dbReference type="RefSeq" id="WP_324718021.1">
    <property type="nucleotide sequence ID" value="NZ_CP141615.1"/>
</dbReference>
<evidence type="ECO:0000313" key="2">
    <source>
        <dbReference type="EMBL" id="WRP18749.1"/>
    </source>
</evidence>
<organism evidence="2 3">
    <name type="scientific">Carboxydichorda subterranea</name>
    <dbReference type="NCBI Taxonomy" id="3109565"/>
    <lineage>
        <taxon>Bacteria</taxon>
        <taxon>Bacillati</taxon>
        <taxon>Bacillota</taxon>
        <taxon>Limnochordia</taxon>
        <taxon>Limnochordales</taxon>
        <taxon>Geochordaceae</taxon>
        <taxon>Carboxydichorda</taxon>
    </lineage>
</organism>
<reference evidence="2 3" key="1">
    <citation type="journal article" date="2024" name="Front. Microbiol.">
        <title>Novel thermophilic genera Geochorda gen. nov. and Carboxydochorda gen. nov. from the deep terrestrial subsurface reveal the ecophysiological diversity in the class Limnochordia.</title>
        <authorList>
            <person name="Karnachuk O.V."/>
            <person name="Lukina A.P."/>
            <person name="Avakyan M.R."/>
            <person name="Kadnikov V.V."/>
            <person name="Begmatov S."/>
            <person name="Beletsky A.V."/>
            <person name="Vlasova K.G."/>
            <person name="Novikov A.A."/>
            <person name="Shcherbakova V.A."/>
            <person name="Mardanov A.V."/>
            <person name="Ravin N.V."/>
        </authorList>
    </citation>
    <scope>NUCLEOTIDE SEQUENCE [LARGE SCALE GENOMIC DNA]</scope>
    <source>
        <strain evidence="2 3">L945</strain>
    </source>
</reference>
<keyword evidence="3" id="KW-1185">Reference proteome</keyword>
<dbReference type="Proteomes" id="UP001332192">
    <property type="component" value="Chromosome"/>
</dbReference>
<dbReference type="PROSITE" id="PS50943">
    <property type="entry name" value="HTH_CROC1"/>
    <property type="match status" value="1"/>
</dbReference>
<name>A0ABZ1C1D6_9FIRM</name>
<proteinExistence type="predicted"/>
<protein>
    <recommendedName>
        <fullName evidence="1">HTH cro/C1-type domain-containing protein</fullName>
    </recommendedName>
</protein>
<gene>
    <name evidence="2" type="ORF">U7230_07085</name>
</gene>
<dbReference type="EMBL" id="CP141615">
    <property type="protein sequence ID" value="WRP18749.1"/>
    <property type="molecule type" value="Genomic_DNA"/>
</dbReference>
<evidence type="ECO:0000259" key="1">
    <source>
        <dbReference type="PROSITE" id="PS50943"/>
    </source>
</evidence>
<feature type="domain" description="HTH cro/C1-type" evidence="1">
    <location>
        <begin position="2"/>
        <end position="44"/>
    </location>
</feature>
<sequence length="76" mass="8394">MELAGRVRVQRSLVYRWRRGSGAPPPPTTAERLALALVVRSEELRGRSIRQAAWLDEPAKELLACLVAQTAALRTG</sequence>
<dbReference type="InterPro" id="IPR001387">
    <property type="entry name" value="Cro/C1-type_HTH"/>
</dbReference>